<evidence type="ECO:0000313" key="1">
    <source>
        <dbReference type="EMBL" id="KAJ2776327.1"/>
    </source>
</evidence>
<keyword evidence="2" id="KW-1185">Reference proteome</keyword>
<protein>
    <submittedName>
        <fullName evidence="1">Uncharacterized protein</fullName>
    </submittedName>
</protein>
<dbReference type="EMBL" id="JANBUL010000372">
    <property type="protein sequence ID" value="KAJ2776327.1"/>
    <property type="molecule type" value="Genomic_DNA"/>
</dbReference>
<evidence type="ECO:0000313" key="2">
    <source>
        <dbReference type="Proteomes" id="UP001140217"/>
    </source>
</evidence>
<name>A0A9W8H1L2_9FUNG</name>
<dbReference type="Proteomes" id="UP001140217">
    <property type="component" value="Unassembled WGS sequence"/>
</dbReference>
<dbReference type="AlphaFoldDB" id="A0A9W8H1L2"/>
<dbReference type="OrthoDB" id="5550688at2759"/>
<proteinExistence type="predicted"/>
<sequence length="318" mass="35555">MQLRDLPDDGLRLVFEAFLKTRYSKTFMLKTNLPLLAVCRSAGDSSGVIEFPNLKKLKLSYRSTRASDGVEPRHPDGHPWRLHFPRLGKLDVSCDQDRCPLLEYAVFPPHMYEISINAATSMLMHVAEMTLSASENLKIAVSPTSNGDPAALATANRILKGARESKRVELRVSDCSLVVLPESITCTSLTALSIDADTSVDTVLGLIRMLPNLGSLHIWHLTLHDIQEDISVPGPDEARLVEPFNARIKEMSIEASLDGRRLEMLVPVAKYLLLRTPALTRFWSEVLPRGPIEEFFNAYSKRYPHLSSIICVLKSTYD</sequence>
<organism evidence="1 2">
    <name type="scientific">Coemansia javaensis</name>
    <dbReference type="NCBI Taxonomy" id="2761396"/>
    <lineage>
        <taxon>Eukaryota</taxon>
        <taxon>Fungi</taxon>
        <taxon>Fungi incertae sedis</taxon>
        <taxon>Zoopagomycota</taxon>
        <taxon>Kickxellomycotina</taxon>
        <taxon>Kickxellomycetes</taxon>
        <taxon>Kickxellales</taxon>
        <taxon>Kickxellaceae</taxon>
        <taxon>Coemansia</taxon>
    </lineage>
</organism>
<reference evidence="1" key="1">
    <citation type="submission" date="2022-07" db="EMBL/GenBank/DDBJ databases">
        <title>Phylogenomic reconstructions and comparative analyses of Kickxellomycotina fungi.</title>
        <authorList>
            <person name="Reynolds N.K."/>
            <person name="Stajich J.E."/>
            <person name="Barry K."/>
            <person name="Grigoriev I.V."/>
            <person name="Crous P."/>
            <person name="Smith M.E."/>
        </authorList>
    </citation>
    <scope>NUCLEOTIDE SEQUENCE</scope>
    <source>
        <strain evidence="1">NBRC 105414</strain>
    </source>
</reference>
<accession>A0A9W8H1L2</accession>
<comment type="caution">
    <text evidence="1">The sequence shown here is derived from an EMBL/GenBank/DDBJ whole genome shotgun (WGS) entry which is preliminary data.</text>
</comment>
<gene>
    <name evidence="1" type="ORF">H4R18_005724</name>
</gene>